<keyword evidence="1 2" id="KW-0694">RNA-binding</keyword>
<evidence type="ECO:0000313" key="5">
    <source>
        <dbReference type="EMBL" id="ODO07598.1"/>
    </source>
</evidence>
<dbReference type="GeneID" id="30190392"/>
<protein>
    <submittedName>
        <fullName evidence="5">RNA-binding protein with serine-rich domain 1</fullName>
    </submittedName>
</protein>
<feature type="domain" description="RRM" evidence="4">
    <location>
        <begin position="60"/>
        <end position="138"/>
    </location>
</feature>
<dbReference type="PANTHER" id="PTHR15481:SF0">
    <property type="entry name" value="LD23870P-RELATED"/>
    <property type="match status" value="1"/>
</dbReference>
<comment type="caution">
    <text evidence="5">The sequence shown here is derived from an EMBL/GenBank/DDBJ whole genome shotgun (WGS) entry which is preliminary data.</text>
</comment>
<evidence type="ECO:0000256" key="1">
    <source>
        <dbReference type="ARBA" id="ARBA00022884"/>
    </source>
</evidence>
<proteinExistence type="predicted"/>
<dbReference type="PROSITE" id="PS50102">
    <property type="entry name" value="RRM"/>
    <property type="match status" value="1"/>
</dbReference>
<evidence type="ECO:0000256" key="3">
    <source>
        <dbReference type="SAM" id="MobiDB-lite"/>
    </source>
</evidence>
<accession>A0A1E3K343</accession>
<dbReference type="InterPro" id="IPR012677">
    <property type="entry name" value="Nucleotide-bd_a/b_plait_sf"/>
</dbReference>
<feature type="compositionally biased region" description="Low complexity" evidence="3">
    <location>
        <begin position="154"/>
        <end position="163"/>
    </location>
</feature>
<dbReference type="GO" id="GO:0003723">
    <property type="term" value="F:RNA binding"/>
    <property type="evidence" value="ECO:0007669"/>
    <property type="project" value="UniProtKB-UniRule"/>
</dbReference>
<dbReference type="EMBL" id="AWGH01000002">
    <property type="protein sequence ID" value="ODO07598.1"/>
    <property type="molecule type" value="Genomic_DNA"/>
</dbReference>
<evidence type="ECO:0000259" key="4">
    <source>
        <dbReference type="PROSITE" id="PS50102"/>
    </source>
</evidence>
<dbReference type="GO" id="GO:0000398">
    <property type="term" value="P:mRNA splicing, via spliceosome"/>
    <property type="evidence" value="ECO:0007669"/>
    <property type="project" value="TreeGrafter"/>
</dbReference>
<evidence type="ECO:0000256" key="2">
    <source>
        <dbReference type="PROSITE-ProRule" id="PRU00176"/>
    </source>
</evidence>
<feature type="region of interest" description="Disordered" evidence="3">
    <location>
        <begin position="274"/>
        <end position="295"/>
    </location>
</feature>
<evidence type="ECO:0000313" key="6">
    <source>
        <dbReference type="Proteomes" id="UP000094819"/>
    </source>
</evidence>
<reference evidence="5 6" key="1">
    <citation type="submission" date="2016-06" db="EMBL/GenBank/DDBJ databases">
        <title>Evolution of pathogenesis and genome organization in the Tremellales.</title>
        <authorList>
            <person name="Cuomo C."/>
            <person name="Litvintseva A."/>
            <person name="Heitman J."/>
            <person name="Chen Y."/>
            <person name="Sun S."/>
            <person name="Springer D."/>
            <person name="Dromer F."/>
            <person name="Young S."/>
            <person name="Zeng Q."/>
            <person name="Chapman S."/>
            <person name="Gujja S."/>
            <person name="Saif S."/>
            <person name="Birren B."/>
        </authorList>
    </citation>
    <scope>NUCLEOTIDE SEQUENCE [LARGE SCALE GENOMIC DNA]</scope>
    <source>
        <strain evidence="5 6">CBS 7118</strain>
    </source>
</reference>
<dbReference type="GO" id="GO:0005737">
    <property type="term" value="C:cytoplasm"/>
    <property type="evidence" value="ECO:0007669"/>
    <property type="project" value="TreeGrafter"/>
</dbReference>
<dbReference type="Proteomes" id="UP000094819">
    <property type="component" value="Unassembled WGS sequence"/>
</dbReference>
<dbReference type="OrthoDB" id="252020at2759"/>
<dbReference type="PANTHER" id="PTHR15481">
    <property type="entry name" value="RIBONUCLEIC ACID BINDING PROTEIN S1"/>
    <property type="match status" value="1"/>
</dbReference>
<dbReference type="Pfam" id="PF00076">
    <property type="entry name" value="RRM_1"/>
    <property type="match status" value="1"/>
</dbReference>
<feature type="region of interest" description="Disordered" evidence="3">
    <location>
        <begin position="1"/>
        <end position="59"/>
    </location>
</feature>
<dbReference type="AlphaFoldDB" id="A0A1E3K343"/>
<dbReference type="GO" id="GO:0005654">
    <property type="term" value="C:nucleoplasm"/>
    <property type="evidence" value="ECO:0007669"/>
    <property type="project" value="TreeGrafter"/>
</dbReference>
<sequence>MPPRGRSRTPKSLSPSPPRNRDRPPPAGRARSPSYPSRSPSASRSRSPPPRGPRSDGGFKVVVVSGLSKNVQVGHLEEIFGEYGRVVRVDMPLFEVSGLNRGKAALEFENSSAAEKAKKHMDGGQLDGSVLKVDISEHPLPPPKAASSARRRSPSYSRSRSPSLDAPAVPVHPRALTTAAGHTLDPVPVLPRGSTGVDETRSVDLEGMVVVQVLADEAVDEEVGEGMEAVIEEATADREADEIKDGVDLTGVPWFLCANGASVVLLVERRLNTEAEAEEGPEAGVSADRAAIQEA</sequence>
<organism evidence="5 6">
    <name type="scientific">Cryptococcus wingfieldii CBS 7118</name>
    <dbReference type="NCBI Taxonomy" id="1295528"/>
    <lineage>
        <taxon>Eukaryota</taxon>
        <taxon>Fungi</taxon>
        <taxon>Dikarya</taxon>
        <taxon>Basidiomycota</taxon>
        <taxon>Agaricomycotina</taxon>
        <taxon>Tremellomycetes</taxon>
        <taxon>Tremellales</taxon>
        <taxon>Cryptococcaceae</taxon>
        <taxon>Cryptococcus</taxon>
    </lineage>
</organism>
<feature type="region of interest" description="Disordered" evidence="3">
    <location>
        <begin position="135"/>
        <end position="198"/>
    </location>
</feature>
<dbReference type="InterPro" id="IPR000504">
    <property type="entry name" value="RRM_dom"/>
</dbReference>
<gene>
    <name evidence="5" type="ORF">L198_01179</name>
</gene>
<dbReference type="SMART" id="SM00360">
    <property type="entry name" value="RRM"/>
    <property type="match status" value="1"/>
</dbReference>
<name>A0A1E3K343_9TREE</name>
<dbReference type="RefSeq" id="XP_019035075.1">
    <property type="nucleotide sequence ID" value="XM_019173349.1"/>
</dbReference>
<dbReference type="GO" id="GO:0061574">
    <property type="term" value="C:ASAP complex"/>
    <property type="evidence" value="ECO:0007669"/>
    <property type="project" value="TreeGrafter"/>
</dbReference>
<dbReference type="SUPFAM" id="SSF54928">
    <property type="entry name" value="RNA-binding domain, RBD"/>
    <property type="match status" value="1"/>
</dbReference>
<feature type="compositionally biased region" description="Low complexity" evidence="3">
    <location>
        <begin position="28"/>
        <end position="46"/>
    </location>
</feature>
<dbReference type="Gene3D" id="3.30.70.330">
    <property type="match status" value="1"/>
</dbReference>
<keyword evidence="6" id="KW-1185">Reference proteome</keyword>
<dbReference type="InterPro" id="IPR035979">
    <property type="entry name" value="RBD_domain_sf"/>
</dbReference>